<keyword evidence="3" id="KW-1185">Reference proteome</keyword>
<accession>A0ABP9H6G1</accession>
<feature type="compositionally biased region" description="Basic residues" evidence="1">
    <location>
        <begin position="9"/>
        <end position="20"/>
    </location>
</feature>
<evidence type="ECO:0000313" key="2">
    <source>
        <dbReference type="EMBL" id="GAA4960669.1"/>
    </source>
</evidence>
<protein>
    <recommendedName>
        <fullName evidence="4">DUF4352 domain-containing protein</fullName>
    </recommendedName>
</protein>
<name>A0ABP9H6G1_9ACTN</name>
<dbReference type="EMBL" id="BAABIL010000002">
    <property type="protein sequence ID" value="GAA4960669.1"/>
    <property type="molecule type" value="Genomic_DNA"/>
</dbReference>
<feature type="region of interest" description="Disordered" evidence="1">
    <location>
        <begin position="1"/>
        <end position="22"/>
    </location>
</feature>
<sequence>MSGGSPRNRCARHRERHRNPLVRAAGPGAALTALVLVAACSPGDSVATVAAPAPTAVPSTATPSAAPVVPGADPLAAAAPRGKPSPPRYAVPGAGSRRRAAVPPGREAVTAEGFAARVTSTEEVQLTALNPGEVAGPGVAVHIDFRNGSTSPVDLDGVTVTASTRNGTPAPGSDVPPQSLPTGLLQPGGTATGTYVFQLARGNARTMIVEITTISSPDVLVVRG</sequence>
<dbReference type="Proteomes" id="UP001501195">
    <property type="component" value="Unassembled WGS sequence"/>
</dbReference>
<dbReference type="RefSeq" id="WP_345710257.1">
    <property type="nucleotide sequence ID" value="NZ_BAABIL010000002.1"/>
</dbReference>
<evidence type="ECO:0000256" key="1">
    <source>
        <dbReference type="SAM" id="MobiDB-lite"/>
    </source>
</evidence>
<gene>
    <name evidence="2" type="ORF">GCM10023225_00280</name>
</gene>
<proteinExistence type="predicted"/>
<organism evidence="2 3">
    <name type="scientific">Kineococcus glutinatus</name>
    <dbReference type="NCBI Taxonomy" id="1070872"/>
    <lineage>
        <taxon>Bacteria</taxon>
        <taxon>Bacillati</taxon>
        <taxon>Actinomycetota</taxon>
        <taxon>Actinomycetes</taxon>
        <taxon>Kineosporiales</taxon>
        <taxon>Kineosporiaceae</taxon>
        <taxon>Kineococcus</taxon>
    </lineage>
</organism>
<feature type="region of interest" description="Disordered" evidence="1">
    <location>
        <begin position="72"/>
        <end position="108"/>
    </location>
</feature>
<reference evidence="3" key="1">
    <citation type="journal article" date="2019" name="Int. J. Syst. Evol. Microbiol.">
        <title>The Global Catalogue of Microorganisms (GCM) 10K type strain sequencing project: providing services to taxonomists for standard genome sequencing and annotation.</title>
        <authorList>
            <consortium name="The Broad Institute Genomics Platform"/>
            <consortium name="The Broad Institute Genome Sequencing Center for Infectious Disease"/>
            <person name="Wu L."/>
            <person name="Ma J."/>
        </authorList>
    </citation>
    <scope>NUCLEOTIDE SEQUENCE [LARGE SCALE GENOMIC DNA]</scope>
    <source>
        <strain evidence="3">JCM 18126</strain>
    </source>
</reference>
<evidence type="ECO:0000313" key="3">
    <source>
        <dbReference type="Proteomes" id="UP001501195"/>
    </source>
</evidence>
<evidence type="ECO:0008006" key="4">
    <source>
        <dbReference type="Google" id="ProtNLM"/>
    </source>
</evidence>
<comment type="caution">
    <text evidence="2">The sequence shown here is derived from an EMBL/GenBank/DDBJ whole genome shotgun (WGS) entry which is preliminary data.</text>
</comment>